<keyword evidence="2" id="KW-1185">Reference proteome</keyword>
<name>A0ACB8BZZ4_9AGAM</name>
<dbReference type="Proteomes" id="UP000790709">
    <property type="component" value="Unassembled WGS sequence"/>
</dbReference>
<dbReference type="EMBL" id="MU266327">
    <property type="protein sequence ID" value="KAH7931226.1"/>
    <property type="molecule type" value="Genomic_DNA"/>
</dbReference>
<accession>A0ACB8BZZ4</accession>
<comment type="caution">
    <text evidence="1">The sequence shown here is derived from an EMBL/GenBank/DDBJ whole genome shotgun (WGS) entry which is preliminary data.</text>
</comment>
<evidence type="ECO:0000313" key="2">
    <source>
        <dbReference type="Proteomes" id="UP000790709"/>
    </source>
</evidence>
<organism evidence="1 2">
    <name type="scientific">Leucogyrophana mollusca</name>
    <dbReference type="NCBI Taxonomy" id="85980"/>
    <lineage>
        <taxon>Eukaryota</taxon>
        <taxon>Fungi</taxon>
        <taxon>Dikarya</taxon>
        <taxon>Basidiomycota</taxon>
        <taxon>Agaricomycotina</taxon>
        <taxon>Agaricomycetes</taxon>
        <taxon>Agaricomycetidae</taxon>
        <taxon>Boletales</taxon>
        <taxon>Boletales incertae sedis</taxon>
        <taxon>Leucogyrophana</taxon>
    </lineage>
</organism>
<proteinExistence type="predicted"/>
<gene>
    <name evidence="1" type="ORF">BV22DRAFT_1027457</name>
</gene>
<protein>
    <submittedName>
        <fullName evidence="1">Uncharacterized protein</fullName>
    </submittedName>
</protein>
<reference evidence="1" key="1">
    <citation type="journal article" date="2021" name="New Phytol.">
        <title>Evolutionary innovations through gain and loss of genes in the ectomycorrhizal Boletales.</title>
        <authorList>
            <person name="Wu G."/>
            <person name="Miyauchi S."/>
            <person name="Morin E."/>
            <person name="Kuo A."/>
            <person name="Drula E."/>
            <person name="Varga T."/>
            <person name="Kohler A."/>
            <person name="Feng B."/>
            <person name="Cao Y."/>
            <person name="Lipzen A."/>
            <person name="Daum C."/>
            <person name="Hundley H."/>
            <person name="Pangilinan J."/>
            <person name="Johnson J."/>
            <person name="Barry K."/>
            <person name="LaButti K."/>
            <person name="Ng V."/>
            <person name="Ahrendt S."/>
            <person name="Min B."/>
            <person name="Choi I.G."/>
            <person name="Park H."/>
            <person name="Plett J.M."/>
            <person name="Magnuson J."/>
            <person name="Spatafora J.W."/>
            <person name="Nagy L.G."/>
            <person name="Henrissat B."/>
            <person name="Grigoriev I.V."/>
            <person name="Yang Z.L."/>
            <person name="Xu J."/>
            <person name="Martin F.M."/>
        </authorList>
    </citation>
    <scope>NUCLEOTIDE SEQUENCE</scope>
    <source>
        <strain evidence="1">KUC20120723A-06</strain>
    </source>
</reference>
<evidence type="ECO:0000313" key="1">
    <source>
        <dbReference type="EMBL" id="KAH7931226.1"/>
    </source>
</evidence>
<sequence>MALPAETSSSPLQGGDPSPPRTQFCRWDWCRKTFGTHDQLVHHVVHDHVRKLKPMRKRDIALMRQVDAESIRSSSAQSASQVEGTPDIKPIVFLSAPTSLAINKRNSANAALVLIDRELRSFAGPPSSLQHTSPDRTGPRPITPPSARNRFSTPVRERPQESTSSSTAQAEHSSPMTTSPFHYKSFAQLSSPAGSISVPPLPQSPALSVLVDRSLHPSTTAPQSNLSEKILGRSGASRQRGSGQKPSFPPSLCHSQSSSLSSQEVERQLTQAEGMDVDDDAAGESVFGDGSVNQPEVAVASPTDPEKCVEEEAAEADSADPDAPDLQWPVSDDENDASVPTASTPIMQKPFPLEQPLHTSKMSTPIPPRPRKTGNEREFRSGFLEISPLATSNPMPSNLRPSHNLPDQPKHDDMNSSQDNSQASNSSMYSYPMVLQTQAPYQSQTFGMTQSQV</sequence>